<dbReference type="OrthoDB" id="412018at2759"/>
<dbReference type="OMA" id="CAGMSGM"/>
<dbReference type="InterPro" id="IPR053714">
    <property type="entry name" value="Iso_Racemase_Enz_sf"/>
</dbReference>
<dbReference type="EMBL" id="JNVN01000577">
    <property type="protein sequence ID" value="KHJ35002.1"/>
    <property type="molecule type" value="Genomic_DNA"/>
</dbReference>
<dbReference type="InterPro" id="IPR052186">
    <property type="entry name" value="Hydantoin_racemase-like"/>
</dbReference>
<comment type="similarity">
    <text evidence="1">Belongs to the HyuE racemase family.</text>
</comment>
<dbReference type="PANTHER" id="PTHR28047:SF5">
    <property type="entry name" value="PROTEIN DCG1"/>
    <property type="match status" value="1"/>
</dbReference>
<evidence type="ECO:0000313" key="3">
    <source>
        <dbReference type="Proteomes" id="UP000030854"/>
    </source>
</evidence>
<evidence type="ECO:0000313" key="2">
    <source>
        <dbReference type="EMBL" id="KHJ35002.1"/>
    </source>
</evidence>
<dbReference type="STRING" id="52586.A0A0B1P8H9"/>
<evidence type="ECO:0000256" key="1">
    <source>
        <dbReference type="ARBA" id="ARBA00038414"/>
    </source>
</evidence>
<protein>
    <submittedName>
        <fullName evidence="2">Putative hydantoin racemase</fullName>
    </submittedName>
</protein>
<dbReference type="Pfam" id="PF01177">
    <property type="entry name" value="Asp_Glu_race"/>
    <property type="match status" value="1"/>
</dbReference>
<sequence>MSIKRILVINANSSPKLTEVLDNLIKDHISRFPSVATIESYTAPSGPPSIDSDHDALVSARAIMADLQFRLEDYDAYLVASYCVHPLVSMLKARVSHRIHVIGIFEASILTALSLLPTDSDSKFGIIASDAYWVDSLTKGINKLCCTDISGHKKFKGVGVIGLTADEIYSMESEEISSRVKKAAMKLIEDHDVRVICLGCSSMARFSGAIDDALREEFGDQARPVYILESFQAGICLVENLLRAFPA</sequence>
<gene>
    <name evidence="2" type="ORF">EV44_g5544</name>
</gene>
<reference evidence="2 3" key="1">
    <citation type="journal article" date="2014" name="BMC Genomics">
        <title>Adaptive genomic structural variation in the grape powdery mildew pathogen, Erysiphe necator.</title>
        <authorList>
            <person name="Jones L."/>
            <person name="Riaz S."/>
            <person name="Morales-Cruz A."/>
            <person name="Amrine K.C."/>
            <person name="McGuire B."/>
            <person name="Gubler W.D."/>
            <person name="Walker M.A."/>
            <person name="Cantu D."/>
        </authorList>
    </citation>
    <scope>NUCLEOTIDE SEQUENCE [LARGE SCALE GENOMIC DNA]</scope>
    <source>
        <strain evidence="3">c</strain>
    </source>
</reference>
<dbReference type="Gene3D" id="3.40.50.12500">
    <property type="match status" value="1"/>
</dbReference>
<dbReference type="PANTHER" id="PTHR28047">
    <property type="entry name" value="PROTEIN DCG1"/>
    <property type="match status" value="1"/>
</dbReference>
<dbReference type="HOGENOM" id="CLU_053002_1_1_1"/>
<name>A0A0B1P8H9_UNCNE</name>
<dbReference type="Proteomes" id="UP000030854">
    <property type="component" value="Unassembled WGS sequence"/>
</dbReference>
<accession>A0A0B1P8H9</accession>
<keyword evidence="3" id="KW-1185">Reference proteome</keyword>
<dbReference type="InterPro" id="IPR015942">
    <property type="entry name" value="Asp/Glu/hydantoin_racemase"/>
</dbReference>
<proteinExistence type="inferred from homology"/>
<dbReference type="GO" id="GO:0047661">
    <property type="term" value="F:amino-acid racemase activity"/>
    <property type="evidence" value="ECO:0007669"/>
    <property type="project" value="InterPro"/>
</dbReference>
<organism evidence="2 3">
    <name type="scientific">Uncinula necator</name>
    <name type="common">Grape powdery mildew</name>
    <dbReference type="NCBI Taxonomy" id="52586"/>
    <lineage>
        <taxon>Eukaryota</taxon>
        <taxon>Fungi</taxon>
        <taxon>Dikarya</taxon>
        <taxon>Ascomycota</taxon>
        <taxon>Pezizomycotina</taxon>
        <taxon>Leotiomycetes</taxon>
        <taxon>Erysiphales</taxon>
        <taxon>Erysiphaceae</taxon>
        <taxon>Erysiphe</taxon>
    </lineage>
</organism>
<comment type="caution">
    <text evidence="2">The sequence shown here is derived from an EMBL/GenBank/DDBJ whole genome shotgun (WGS) entry which is preliminary data.</text>
</comment>
<dbReference type="AlphaFoldDB" id="A0A0B1P8H9"/>